<dbReference type="Pfam" id="PF06847">
    <property type="entry name" value="Arc_PepC_II"/>
    <property type="match status" value="1"/>
</dbReference>
<dbReference type="AlphaFoldDB" id="A0A6N0NU52"/>
<evidence type="ECO:0000313" key="10">
    <source>
        <dbReference type="Proteomes" id="UP000509301"/>
    </source>
</evidence>
<keyword evidence="4 6" id="KW-1133">Transmembrane helix</keyword>
<feature type="transmembrane region" description="Helical" evidence="6">
    <location>
        <begin position="50"/>
        <end position="76"/>
    </location>
</feature>
<keyword evidence="3 6" id="KW-0812">Transmembrane</keyword>
<evidence type="ECO:0000256" key="3">
    <source>
        <dbReference type="ARBA" id="ARBA00022692"/>
    </source>
</evidence>
<dbReference type="PANTHER" id="PTHR36506:SF1">
    <property type="entry name" value="PREFLAGELLIN PEPTIDASE"/>
    <property type="match status" value="1"/>
</dbReference>
<dbReference type="InterPro" id="IPR009655">
    <property type="entry name" value="Preflagellin_peptidase_C"/>
</dbReference>
<keyword evidence="10" id="KW-1185">Reference proteome</keyword>
<organism evidence="9 10">
    <name type="scientific">Metallosphaera tengchongensis</name>
    <dbReference type="NCBI Taxonomy" id="1532350"/>
    <lineage>
        <taxon>Archaea</taxon>
        <taxon>Thermoproteota</taxon>
        <taxon>Thermoprotei</taxon>
        <taxon>Sulfolobales</taxon>
        <taxon>Sulfolobaceae</taxon>
        <taxon>Metallosphaera</taxon>
    </lineage>
</organism>
<dbReference type="Proteomes" id="UP000509301">
    <property type="component" value="Chromosome"/>
</dbReference>
<dbReference type="Gene3D" id="6.10.250.3240">
    <property type="match status" value="1"/>
</dbReference>
<protein>
    <submittedName>
        <fullName evidence="9">Peptidase A24</fullName>
    </submittedName>
</protein>
<dbReference type="KEGG" id="mten:GWK48_04125"/>
<dbReference type="PANTHER" id="PTHR36506">
    <property type="entry name" value="PREFLAGELLIN PEPTIDASE"/>
    <property type="match status" value="1"/>
</dbReference>
<name>A0A6N0NU52_9CREN</name>
<evidence type="ECO:0000256" key="1">
    <source>
        <dbReference type="ARBA" id="ARBA00004651"/>
    </source>
</evidence>
<keyword evidence="5 6" id="KW-0472">Membrane</keyword>
<dbReference type="GO" id="GO:0004190">
    <property type="term" value="F:aspartic-type endopeptidase activity"/>
    <property type="evidence" value="ECO:0007669"/>
    <property type="project" value="InterPro"/>
</dbReference>
<evidence type="ECO:0000256" key="4">
    <source>
        <dbReference type="ARBA" id="ARBA00022989"/>
    </source>
</evidence>
<comment type="subcellular location">
    <subcellularLocation>
        <location evidence="1">Cell membrane</location>
        <topology evidence="1">Multi-pass membrane protein</topology>
    </subcellularLocation>
</comment>
<evidence type="ECO:0000259" key="7">
    <source>
        <dbReference type="Pfam" id="PF01478"/>
    </source>
</evidence>
<evidence type="ECO:0000313" key="9">
    <source>
        <dbReference type="EMBL" id="QKQ99684.1"/>
    </source>
</evidence>
<feature type="transmembrane region" description="Helical" evidence="6">
    <location>
        <begin position="96"/>
        <end position="115"/>
    </location>
</feature>
<reference evidence="9 10" key="1">
    <citation type="submission" date="2020-02" db="EMBL/GenBank/DDBJ databases">
        <title>Comparative genome analysis reveals the metabolism and evolution of the thermophilic archaeal genus Metallosphaera.</title>
        <authorList>
            <person name="Jiang C."/>
        </authorList>
    </citation>
    <scope>NUCLEOTIDE SEQUENCE [LARGE SCALE GENOMIC DNA]</scope>
    <source>
        <strain evidence="9 10">Ric-A</strain>
    </source>
</reference>
<keyword evidence="2" id="KW-1003">Cell membrane</keyword>
<dbReference type="GeneID" id="55641108"/>
<feature type="transmembrane region" description="Helical" evidence="6">
    <location>
        <begin position="195"/>
        <end position="220"/>
    </location>
</feature>
<dbReference type="OrthoDB" id="19094at2157"/>
<accession>A0A6N0NU52</accession>
<evidence type="ECO:0000256" key="6">
    <source>
        <dbReference type="SAM" id="Phobius"/>
    </source>
</evidence>
<dbReference type="Pfam" id="PF01478">
    <property type="entry name" value="Peptidase_A24"/>
    <property type="match status" value="1"/>
</dbReference>
<dbReference type="Gene3D" id="1.20.120.1220">
    <property type="match status" value="1"/>
</dbReference>
<evidence type="ECO:0000259" key="8">
    <source>
        <dbReference type="Pfam" id="PF06847"/>
    </source>
</evidence>
<feature type="domain" description="Preflagellin peptidase C-terminal" evidence="8">
    <location>
        <begin position="129"/>
        <end position="219"/>
    </location>
</feature>
<dbReference type="InterPro" id="IPR052218">
    <property type="entry name" value="Preflagellin_Peptidase"/>
</dbReference>
<feature type="transmembrane region" description="Helical" evidence="6">
    <location>
        <begin position="20"/>
        <end position="43"/>
    </location>
</feature>
<dbReference type="InterPro" id="IPR000045">
    <property type="entry name" value="Prepilin_IV_endopep_pep"/>
</dbReference>
<dbReference type="GO" id="GO:0005886">
    <property type="term" value="C:plasma membrane"/>
    <property type="evidence" value="ECO:0007669"/>
    <property type="project" value="UniProtKB-SubCell"/>
</dbReference>
<sequence>MLFHTSVLDLKYREVDPKIWLYYSPLSLFIIFNLQSLNLFIYLYSLFAVLAVFFAFYLVGFMGGADLFAIMILSLANAKTSPLFFGHFSKLGMEPLIVVLFSSALIVASGIVNFLTTFKYTAGMGLYSRLILSLTAKRVRMDKFLKSKFLFPLSVIDENGNESVRIGFSVEENDSDWRERYRELVSKGIVSPDRYIWVAWGVPVIPFIFLGYVLSLFVGIPYR</sequence>
<dbReference type="RefSeq" id="WP_174629884.1">
    <property type="nucleotide sequence ID" value="NZ_CP049074.1"/>
</dbReference>
<dbReference type="EMBL" id="CP049074">
    <property type="protein sequence ID" value="QKQ99684.1"/>
    <property type="molecule type" value="Genomic_DNA"/>
</dbReference>
<evidence type="ECO:0000256" key="2">
    <source>
        <dbReference type="ARBA" id="ARBA00022475"/>
    </source>
</evidence>
<evidence type="ECO:0000256" key="5">
    <source>
        <dbReference type="ARBA" id="ARBA00023136"/>
    </source>
</evidence>
<gene>
    <name evidence="9" type="ORF">GWK48_04125</name>
</gene>
<feature type="domain" description="Prepilin type IV endopeptidase peptidase" evidence="7">
    <location>
        <begin position="1"/>
        <end position="107"/>
    </location>
</feature>
<proteinExistence type="predicted"/>